<accession>A0AAD6PQ22</accession>
<name>A0AAD6PQ22_9ROSI</name>
<proteinExistence type="predicted"/>
<feature type="transmembrane region" description="Helical" evidence="1">
    <location>
        <begin position="15"/>
        <end position="34"/>
    </location>
</feature>
<keyword evidence="1" id="KW-1133">Transmembrane helix</keyword>
<dbReference type="AlphaFoldDB" id="A0AAD6PQ22"/>
<sequence length="89" mass="10541">MILVVKCIFNLVNPIFIIAILQVEPVYLFLYIYFYKLYKSRVKIAQFNVLNKLHRALSLQVKVPRTTQFRELKFTSCSILSPPILHLRN</sequence>
<keyword evidence="1" id="KW-0812">Transmembrane</keyword>
<dbReference type="EMBL" id="JAQIZT010000019">
    <property type="protein sequence ID" value="KAJ6952403.1"/>
    <property type="molecule type" value="Genomic_DNA"/>
</dbReference>
<protein>
    <submittedName>
        <fullName evidence="2">Uncharacterized protein</fullName>
    </submittedName>
</protein>
<keyword evidence="1" id="KW-0472">Membrane</keyword>
<keyword evidence="3" id="KW-1185">Reference proteome</keyword>
<evidence type="ECO:0000256" key="1">
    <source>
        <dbReference type="SAM" id="Phobius"/>
    </source>
</evidence>
<evidence type="ECO:0000313" key="3">
    <source>
        <dbReference type="Proteomes" id="UP001164929"/>
    </source>
</evidence>
<gene>
    <name evidence="2" type="ORF">NC653_041518</name>
</gene>
<dbReference type="Proteomes" id="UP001164929">
    <property type="component" value="Chromosome 19"/>
</dbReference>
<comment type="caution">
    <text evidence="2">The sequence shown here is derived from an EMBL/GenBank/DDBJ whole genome shotgun (WGS) entry which is preliminary data.</text>
</comment>
<evidence type="ECO:0000313" key="2">
    <source>
        <dbReference type="EMBL" id="KAJ6952403.1"/>
    </source>
</evidence>
<organism evidence="2 3">
    <name type="scientific">Populus alba x Populus x berolinensis</name>
    <dbReference type="NCBI Taxonomy" id="444605"/>
    <lineage>
        <taxon>Eukaryota</taxon>
        <taxon>Viridiplantae</taxon>
        <taxon>Streptophyta</taxon>
        <taxon>Embryophyta</taxon>
        <taxon>Tracheophyta</taxon>
        <taxon>Spermatophyta</taxon>
        <taxon>Magnoliopsida</taxon>
        <taxon>eudicotyledons</taxon>
        <taxon>Gunneridae</taxon>
        <taxon>Pentapetalae</taxon>
        <taxon>rosids</taxon>
        <taxon>fabids</taxon>
        <taxon>Malpighiales</taxon>
        <taxon>Salicaceae</taxon>
        <taxon>Saliceae</taxon>
        <taxon>Populus</taxon>
    </lineage>
</organism>
<reference evidence="2" key="1">
    <citation type="journal article" date="2023" name="Mol. Ecol. Resour.">
        <title>Chromosome-level genome assembly of a triploid poplar Populus alba 'Berolinensis'.</title>
        <authorList>
            <person name="Chen S."/>
            <person name="Yu Y."/>
            <person name="Wang X."/>
            <person name="Wang S."/>
            <person name="Zhang T."/>
            <person name="Zhou Y."/>
            <person name="He R."/>
            <person name="Meng N."/>
            <person name="Wang Y."/>
            <person name="Liu W."/>
            <person name="Liu Z."/>
            <person name="Liu J."/>
            <person name="Guo Q."/>
            <person name="Huang H."/>
            <person name="Sederoff R.R."/>
            <person name="Wang G."/>
            <person name="Qu G."/>
            <person name="Chen S."/>
        </authorList>
    </citation>
    <scope>NUCLEOTIDE SEQUENCE</scope>
    <source>
        <strain evidence="2">SC-2020</strain>
    </source>
</reference>